<feature type="compositionally biased region" description="Low complexity" evidence="1">
    <location>
        <begin position="260"/>
        <end position="281"/>
    </location>
</feature>
<protein>
    <recommendedName>
        <fullName evidence="2">Ty3 transposon capsid-like protein domain-containing protein</fullName>
    </recommendedName>
</protein>
<dbReference type="Proteomes" id="UP000383932">
    <property type="component" value="Unassembled WGS sequence"/>
</dbReference>
<gene>
    <name evidence="3" type="ORF">CTheo_9008</name>
</gene>
<dbReference type="OrthoDB" id="5582182at2759"/>
<accession>A0A5N5Q7U4</accession>
<dbReference type="AlphaFoldDB" id="A0A5N5Q7U4"/>
<evidence type="ECO:0000313" key="3">
    <source>
        <dbReference type="EMBL" id="KAB5587553.1"/>
    </source>
</evidence>
<comment type="caution">
    <text evidence="3">The sequence shown here is derived from an EMBL/GenBank/DDBJ whole genome shotgun (WGS) entry which is preliminary data.</text>
</comment>
<dbReference type="PANTHER" id="PTHR15503:SF36">
    <property type="entry name" value="RETROTRANSPOSON GAG-LIKE PROTEIN 5"/>
    <property type="match status" value="1"/>
</dbReference>
<dbReference type="Pfam" id="PF19259">
    <property type="entry name" value="Ty3_capsid"/>
    <property type="match status" value="1"/>
</dbReference>
<dbReference type="PANTHER" id="PTHR15503">
    <property type="entry name" value="LDOC1 RELATED"/>
    <property type="match status" value="1"/>
</dbReference>
<evidence type="ECO:0000313" key="4">
    <source>
        <dbReference type="Proteomes" id="UP000383932"/>
    </source>
</evidence>
<dbReference type="EMBL" id="SSOP01000987">
    <property type="protein sequence ID" value="KAB5587553.1"/>
    <property type="molecule type" value="Genomic_DNA"/>
</dbReference>
<proteinExistence type="predicted"/>
<dbReference type="InterPro" id="IPR045358">
    <property type="entry name" value="Ty3_capsid"/>
</dbReference>
<reference evidence="3 4" key="1">
    <citation type="journal article" date="2019" name="Fungal Biol. Biotechnol.">
        <title>Draft genome sequence of fastidious pathogen Ceratobasidium theobromae, which causes vascular-streak dieback in Theobroma cacao.</title>
        <authorList>
            <person name="Ali S.S."/>
            <person name="Asman A."/>
            <person name="Shao J."/>
            <person name="Firmansyah A.P."/>
            <person name="Susilo A.W."/>
            <person name="Rosmana A."/>
            <person name="McMahon P."/>
            <person name="Junaid M."/>
            <person name="Guest D."/>
            <person name="Kheng T.Y."/>
            <person name="Meinhardt L.W."/>
            <person name="Bailey B.A."/>
        </authorList>
    </citation>
    <scope>NUCLEOTIDE SEQUENCE [LARGE SCALE GENOMIC DNA]</scope>
    <source>
        <strain evidence="3 4">CT2</strain>
    </source>
</reference>
<organism evidence="3 4">
    <name type="scientific">Ceratobasidium theobromae</name>
    <dbReference type="NCBI Taxonomy" id="1582974"/>
    <lineage>
        <taxon>Eukaryota</taxon>
        <taxon>Fungi</taxon>
        <taxon>Dikarya</taxon>
        <taxon>Basidiomycota</taxon>
        <taxon>Agaricomycotina</taxon>
        <taxon>Agaricomycetes</taxon>
        <taxon>Cantharellales</taxon>
        <taxon>Ceratobasidiaceae</taxon>
        <taxon>Ceratobasidium</taxon>
    </lineage>
</organism>
<name>A0A5N5Q7U4_9AGAM</name>
<feature type="domain" description="Ty3 transposon capsid-like protein" evidence="2">
    <location>
        <begin position="120"/>
        <end position="226"/>
    </location>
</feature>
<sequence>MLDHNLFNIDPTIDFTGAISEIRNTHVKLLGELNDTVNGLNKSISDIEISQNHLDSHLIGVENSLNGISAQLSLLVTNSSLPVPPPAAAATSATLTTLTTCPIKGTKLAQFSGKGPAFSSDRQKVLYMATFLCETQTTHDWVAGVCISHPTHLDDFKAFMEAFEKHFGSSNKVEEAFCKLKSLKQMGLVSHYAARFCKISTALPQEEFFLSNIFFKGLKQEVQKWIYGLPDGKEGKLDELITQAIDGDNCLHEWQKTKCSSPSEASPSSSTPSSSTSGPAPMDLSTICTKPLDSSEREHRKRLGLCMYCGRSHTTDNCQLLKEKNDWKAAKGPGKAKPQTKVT</sequence>
<feature type="region of interest" description="Disordered" evidence="1">
    <location>
        <begin position="258"/>
        <end position="295"/>
    </location>
</feature>
<keyword evidence="4" id="KW-1185">Reference proteome</keyword>
<evidence type="ECO:0000259" key="2">
    <source>
        <dbReference type="Pfam" id="PF19259"/>
    </source>
</evidence>
<dbReference type="InterPro" id="IPR032567">
    <property type="entry name" value="RTL1-rel"/>
</dbReference>
<evidence type="ECO:0000256" key="1">
    <source>
        <dbReference type="SAM" id="MobiDB-lite"/>
    </source>
</evidence>